<feature type="compositionally biased region" description="Basic and acidic residues" evidence="1">
    <location>
        <begin position="36"/>
        <end position="53"/>
    </location>
</feature>
<dbReference type="AlphaFoldDB" id="A0A4Y2QCW9"/>
<dbReference type="EMBL" id="BGPR01013610">
    <property type="protein sequence ID" value="GBN61409.1"/>
    <property type="molecule type" value="Genomic_DNA"/>
</dbReference>
<evidence type="ECO:0000313" key="3">
    <source>
        <dbReference type="Proteomes" id="UP000499080"/>
    </source>
</evidence>
<evidence type="ECO:0000256" key="1">
    <source>
        <dbReference type="SAM" id="MobiDB-lite"/>
    </source>
</evidence>
<evidence type="ECO:0000313" key="2">
    <source>
        <dbReference type="EMBL" id="GBN61409.1"/>
    </source>
</evidence>
<protein>
    <submittedName>
        <fullName evidence="2">Uncharacterized protein</fullName>
    </submittedName>
</protein>
<dbReference type="Proteomes" id="UP000499080">
    <property type="component" value="Unassembled WGS sequence"/>
</dbReference>
<proteinExistence type="predicted"/>
<gene>
    <name evidence="2" type="ORF">AVEN_63344_1</name>
</gene>
<keyword evidence="3" id="KW-1185">Reference proteome</keyword>
<comment type="caution">
    <text evidence="2">The sequence shown here is derived from an EMBL/GenBank/DDBJ whole genome shotgun (WGS) entry which is preliminary data.</text>
</comment>
<sequence>MESSSTFKRISSANRDIEKIPAPLRSHISSPNLSRSRQDGRQGKVLPLDDPRRSPRGAAKIKHLFIKRSYHLFVPYNKLENHPSCSFAYGQFNSNFTCSDPTILPYEFIHSQNRGTVGPNVRLPRAWQVLDGYASRLIKLTPPEYGALC</sequence>
<reference evidence="2 3" key="1">
    <citation type="journal article" date="2019" name="Sci. Rep.">
        <title>Orb-weaving spider Araneus ventricosus genome elucidates the spidroin gene catalogue.</title>
        <authorList>
            <person name="Kono N."/>
            <person name="Nakamura H."/>
            <person name="Ohtoshi R."/>
            <person name="Moran D.A.P."/>
            <person name="Shinohara A."/>
            <person name="Yoshida Y."/>
            <person name="Fujiwara M."/>
            <person name="Mori M."/>
            <person name="Tomita M."/>
            <person name="Arakawa K."/>
        </authorList>
    </citation>
    <scope>NUCLEOTIDE SEQUENCE [LARGE SCALE GENOMIC DNA]</scope>
</reference>
<feature type="region of interest" description="Disordered" evidence="1">
    <location>
        <begin position="1"/>
        <end position="55"/>
    </location>
</feature>
<accession>A0A4Y2QCW9</accession>
<name>A0A4Y2QCW9_ARAVE</name>
<organism evidence="2 3">
    <name type="scientific">Araneus ventricosus</name>
    <name type="common">Orbweaver spider</name>
    <name type="synonym">Epeira ventricosa</name>
    <dbReference type="NCBI Taxonomy" id="182803"/>
    <lineage>
        <taxon>Eukaryota</taxon>
        <taxon>Metazoa</taxon>
        <taxon>Ecdysozoa</taxon>
        <taxon>Arthropoda</taxon>
        <taxon>Chelicerata</taxon>
        <taxon>Arachnida</taxon>
        <taxon>Araneae</taxon>
        <taxon>Araneomorphae</taxon>
        <taxon>Entelegynae</taxon>
        <taxon>Araneoidea</taxon>
        <taxon>Araneidae</taxon>
        <taxon>Araneus</taxon>
    </lineage>
</organism>
<feature type="compositionally biased region" description="Polar residues" evidence="1">
    <location>
        <begin position="1"/>
        <end position="14"/>
    </location>
</feature>